<dbReference type="EMBL" id="AZFJ01000017">
    <property type="protein sequence ID" value="KRL87623.1"/>
    <property type="molecule type" value="Genomic_DNA"/>
</dbReference>
<evidence type="ECO:0000259" key="1">
    <source>
        <dbReference type="PROSITE" id="PS51186"/>
    </source>
</evidence>
<organism evidence="2 3">
    <name type="scientific">Lacticaseibacillus pantheris DSM 15945 = JCM 12539 = NBRC 106106</name>
    <dbReference type="NCBI Taxonomy" id="1423783"/>
    <lineage>
        <taxon>Bacteria</taxon>
        <taxon>Bacillati</taxon>
        <taxon>Bacillota</taxon>
        <taxon>Bacilli</taxon>
        <taxon>Lactobacillales</taxon>
        <taxon>Lactobacillaceae</taxon>
        <taxon>Lacticaseibacillus</taxon>
    </lineage>
</organism>
<dbReference type="SUPFAM" id="SSF55729">
    <property type="entry name" value="Acyl-CoA N-acyltransferases (Nat)"/>
    <property type="match status" value="1"/>
</dbReference>
<gene>
    <name evidence="2" type="ORF">FC50_GL002203</name>
</gene>
<protein>
    <recommendedName>
        <fullName evidence="1">N-acetyltransferase domain-containing protein</fullName>
    </recommendedName>
</protein>
<dbReference type="Pfam" id="PF00583">
    <property type="entry name" value="Acetyltransf_1"/>
    <property type="match status" value="1"/>
</dbReference>
<name>A0A0R1U2Q8_9LACO</name>
<dbReference type="PATRIC" id="fig|1423783.4.peg.2256"/>
<dbReference type="STRING" id="1423783.FC50_GL002203"/>
<dbReference type="InterPro" id="IPR000182">
    <property type="entry name" value="GNAT_dom"/>
</dbReference>
<dbReference type="Proteomes" id="UP000051922">
    <property type="component" value="Unassembled WGS sequence"/>
</dbReference>
<dbReference type="InterPro" id="IPR016181">
    <property type="entry name" value="Acyl_CoA_acyltransferase"/>
</dbReference>
<dbReference type="AlphaFoldDB" id="A0A0R1U2Q8"/>
<proteinExistence type="predicted"/>
<dbReference type="GO" id="GO:0016747">
    <property type="term" value="F:acyltransferase activity, transferring groups other than amino-acyl groups"/>
    <property type="evidence" value="ECO:0007669"/>
    <property type="project" value="InterPro"/>
</dbReference>
<evidence type="ECO:0000313" key="3">
    <source>
        <dbReference type="Proteomes" id="UP000051922"/>
    </source>
</evidence>
<dbReference type="OrthoDB" id="9775804at2"/>
<evidence type="ECO:0000313" key="2">
    <source>
        <dbReference type="EMBL" id="KRL87623.1"/>
    </source>
</evidence>
<reference evidence="2 3" key="1">
    <citation type="journal article" date="2015" name="Genome Announc.">
        <title>Expanding the biotechnology potential of lactobacilli through comparative genomics of 213 strains and associated genera.</title>
        <authorList>
            <person name="Sun Z."/>
            <person name="Harris H.M."/>
            <person name="McCann A."/>
            <person name="Guo C."/>
            <person name="Argimon S."/>
            <person name="Zhang W."/>
            <person name="Yang X."/>
            <person name="Jeffery I.B."/>
            <person name="Cooney J.C."/>
            <person name="Kagawa T.F."/>
            <person name="Liu W."/>
            <person name="Song Y."/>
            <person name="Salvetti E."/>
            <person name="Wrobel A."/>
            <person name="Rasinkangas P."/>
            <person name="Parkhill J."/>
            <person name="Rea M.C."/>
            <person name="O'Sullivan O."/>
            <person name="Ritari J."/>
            <person name="Douillard F.P."/>
            <person name="Paul Ross R."/>
            <person name="Yang R."/>
            <person name="Briner A.E."/>
            <person name="Felis G.E."/>
            <person name="de Vos W.M."/>
            <person name="Barrangou R."/>
            <person name="Klaenhammer T.R."/>
            <person name="Caufield P.W."/>
            <person name="Cui Y."/>
            <person name="Zhang H."/>
            <person name="O'Toole P.W."/>
        </authorList>
    </citation>
    <scope>NUCLEOTIDE SEQUENCE [LARGE SCALE GENOMIC DNA]</scope>
    <source>
        <strain evidence="2 3">DSM 15945</strain>
    </source>
</reference>
<dbReference type="PROSITE" id="PS51186">
    <property type="entry name" value="GNAT"/>
    <property type="match status" value="1"/>
</dbReference>
<keyword evidence="3" id="KW-1185">Reference proteome</keyword>
<dbReference type="Gene3D" id="3.40.630.30">
    <property type="match status" value="1"/>
</dbReference>
<dbReference type="RefSeq" id="WP_056956270.1">
    <property type="nucleotide sequence ID" value="NZ_AZFJ01000017.1"/>
</dbReference>
<accession>A0A0R1U2Q8</accession>
<sequence>MVEYMFERGLNIHEIKALYGGAGWQAEADNAATLAEGLANSTVMTARDNGRLVGMVRGVSDMHTVLLLDQLVVLPEYQEDGVDAHLLQEMIEYFRQVESIVAVGHDDHLNRLLQDNGFRAGDEKSPCLIRPKQLVETDF</sequence>
<feature type="domain" description="N-acetyltransferase" evidence="1">
    <location>
        <begin position="1"/>
        <end position="136"/>
    </location>
</feature>
<comment type="caution">
    <text evidence="2">The sequence shown here is derived from an EMBL/GenBank/DDBJ whole genome shotgun (WGS) entry which is preliminary data.</text>
</comment>